<dbReference type="AlphaFoldDB" id="A0A645GTG5"/>
<sequence>MGGRPGFSLLAGIHGGQQADDFRVEAALCLGERLQLAVHLVAQPAQGRAVVVQGELLADRTLSGLDAAHQTRQGAIGLVQAEFPHHVVDLGAEGVGQIAVGCIEFAHQAGQGTFRVIERELAKDDRLLGFQHIADRLAHGGQKAVAFGGVQEGQEG</sequence>
<proteinExistence type="predicted"/>
<name>A0A645GTG5_9ZZZZ</name>
<gene>
    <name evidence="1" type="ORF">SDC9_177606</name>
</gene>
<evidence type="ECO:0000313" key="1">
    <source>
        <dbReference type="EMBL" id="MPN30148.1"/>
    </source>
</evidence>
<accession>A0A645GTG5</accession>
<dbReference type="EMBL" id="VSSQ01081157">
    <property type="protein sequence ID" value="MPN30148.1"/>
    <property type="molecule type" value="Genomic_DNA"/>
</dbReference>
<protein>
    <submittedName>
        <fullName evidence="1">Uncharacterized protein</fullName>
    </submittedName>
</protein>
<reference evidence="1" key="1">
    <citation type="submission" date="2019-08" db="EMBL/GenBank/DDBJ databases">
        <authorList>
            <person name="Kucharzyk K."/>
            <person name="Murdoch R.W."/>
            <person name="Higgins S."/>
            <person name="Loffler F."/>
        </authorList>
    </citation>
    <scope>NUCLEOTIDE SEQUENCE</scope>
</reference>
<comment type="caution">
    <text evidence="1">The sequence shown here is derived from an EMBL/GenBank/DDBJ whole genome shotgun (WGS) entry which is preliminary data.</text>
</comment>
<organism evidence="1">
    <name type="scientific">bioreactor metagenome</name>
    <dbReference type="NCBI Taxonomy" id="1076179"/>
    <lineage>
        <taxon>unclassified sequences</taxon>
        <taxon>metagenomes</taxon>
        <taxon>ecological metagenomes</taxon>
    </lineage>
</organism>